<dbReference type="GO" id="GO:0043190">
    <property type="term" value="C:ATP-binding cassette (ABC) transporter complex"/>
    <property type="evidence" value="ECO:0007669"/>
    <property type="project" value="InterPro"/>
</dbReference>
<evidence type="ECO:0000256" key="3">
    <source>
        <dbReference type="ARBA" id="ARBA00022475"/>
    </source>
</evidence>
<evidence type="ECO:0000256" key="2">
    <source>
        <dbReference type="ARBA" id="ARBA00022448"/>
    </source>
</evidence>
<keyword evidence="3" id="KW-1003">Cell membrane</keyword>
<evidence type="ECO:0000313" key="6">
    <source>
        <dbReference type="EMBL" id="ATW25905.1"/>
    </source>
</evidence>
<dbReference type="InterPro" id="IPR007210">
    <property type="entry name" value="ABC_Gly_betaine_transp_sub-bd"/>
</dbReference>
<dbReference type="GO" id="GO:0005275">
    <property type="term" value="F:amine transmembrane transporter activity"/>
    <property type="evidence" value="ECO:0007669"/>
    <property type="project" value="TreeGrafter"/>
</dbReference>
<keyword evidence="2" id="KW-0813">Transport</keyword>
<dbReference type="GO" id="GO:0015871">
    <property type="term" value="P:choline transport"/>
    <property type="evidence" value="ECO:0007669"/>
    <property type="project" value="TreeGrafter"/>
</dbReference>
<keyword evidence="4" id="KW-0472">Membrane</keyword>
<reference evidence="6 7" key="1">
    <citation type="submission" date="2016-10" db="EMBL/GenBank/DDBJ databases">
        <title>Complete Genome Sequence of Peptococcaceae strain DCMF.</title>
        <authorList>
            <person name="Edwards R.J."/>
            <person name="Holland S.I."/>
            <person name="Deshpande N.P."/>
            <person name="Wong Y.K."/>
            <person name="Ertan H."/>
            <person name="Manefield M."/>
            <person name="Russell T.L."/>
            <person name="Lee M.J."/>
        </authorList>
    </citation>
    <scope>NUCLEOTIDE SEQUENCE [LARGE SCALE GENOMIC DNA]</scope>
    <source>
        <strain evidence="6 7">DCMF</strain>
    </source>
</reference>
<accession>A0A3G1KUN8</accession>
<dbReference type="EMBL" id="CP017634">
    <property type="protein sequence ID" value="ATW25905.1"/>
    <property type="molecule type" value="Genomic_DNA"/>
</dbReference>
<organism evidence="6 7">
    <name type="scientific">Formimonas warabiya</name>
    <dbReference type="NCBI Taxonomy" id="1761012"/>
    <lineage>
        <taxon>Bacteria</taxon>
        <taxon>Bacillati</taxon>
        <taxon>Bacillota</taxon>
        <taxon>Clostridia</taxon>
        <taxon>Eubacteriales</taxon>
        <taxon>Peptococcaceae</taxon>
        <taxon>Candidatus Formimonas</taxon>
    </lineage>
</organism>
<protein>
    <recommendedName>
        <fullName evidence="5">ABC-type glycine betaine transport system substrate-binding domain-containing protein</fullName>
    </recommendedName>
</protein>
<dbReference type="GO" id="GO:0015226">
    <property type="term" value="F:carnitine transmembrane transporter activity"/>
    <property type="evidence" value="ECO:0007669"/>
    <property type="project" value="TreeGrafter"/>
</dbReference>
<evidence type="ECO:0000256" key="1">
    <source>
        <dbReference type="ARBA" id="ARBA00004236"/>
    </source>
</evidence>
<feature type="domain" description="ABC-type glycine betaine transport system substrate-binding" evidence="5">
    <location>
        <begin position="47"/>
        <end position="289"/>
    </location>
</feature>
<dbReference type="PANTHER" id="PTHR47737">
    <property type="entry name" value="GLYCINE BETAINE/PROLINE BETAINE TRANSPORT SYSTEM PERMEASE PROTEIN PROW"/>
    <property type="match status" value="1"/>
</dbReference>
<sequence>MECPRYSFLFLLLEVSRIKRKNTLIMMLVTTLLAFYLSGCSQHTQGKIKIAVVDWPESLCMTELIKVILENEMNYQVEVKPLKVDDVFQSLAEGRCDIFLDCWLPITHEKFIYQYGSQIENLGDNFAGARTGLVVPAYVTINSITQLNDEKDAFHRTIIGIEPEAGIIKSTQKAIKEYGLDFRLITSSSPEMVEKLKNAIDRKEWIVVTGWSPHWKFAKWDLKFLDDPLFIYGGAESLHTVTRKGFADDFPQVAQFLYNFQLDQQQLDELLLIQNDSSQNREESMTMWAEKNKKLVDAWLSNIQ</sequence>
<comment type="subcellular location">
    <subcellularLocation>
        <location evidence="1">Cell membrane</location>
    </subcellularLocation>
</comment>
<gene>
    <name evidence="6" type="ORF">DCMF_14990</name>
</gene>
<dbReference type="GO" id="GO:0031460">
    <property type="term" value="P:glycine betaine transport"/>
    <property type="evidence" value="ECO:0007669"/>
    <property type="project" value="TreeGrafter"/>
</dbReference>
<dbReference type="PANTHER" id="PTHR47737:SF1">
    <property type="entry name" value="GLYCINE BETAINE_PROLINE BETAINE TRANSPORT SYSTEM PERMEASE PROTEIN PROW"/>
    <property type="match status" value="1"/>
</dbReference>
<name>A0A3G1KUN8_FORW1</name>
<keyword evidence="7" id="KW-1185">Reference proteome</keyword>
<dbReference type="Proteomes" id="UP000323521">
    <property type="component" value="Chromosome"/>
</dbReference>
<evidence type="ECO:0000259" key="5">
    <source>
        <dbReference type="Pfam" id="PF04069"/>
    </source>
</evidence>
<evidence type="ECO:0000256" key="4">
    <source>
        <dbReference type="ARBA" id="ARBA00023136"/>
    </source>
</evidence>
<dbReference type="OrthoDB" id="9787902at2"/>
<dbReference type="KEGG" id="fwa:DCMF_14990"/>
<dbReference type="SUPFAM" id="SSF53850">
    <property type="entry name" value="Periplasmic binding protein-like II"/>
    <property type="match status" value="1"/>
</dbReference>
<evidence type="ECO:0000313" key="7">
    <source>
        <dbReference type="Proteomes" id="UP000323521"/>
    </source>
</evidence>
<dbReference type="Gene3D" id="3.40.190.100">
    <property type="entry name" value="Glycine betaine-binding periplasmic protein, domain 2"/>
    <property type="match status" value="1"/>
</dbReference>
<dbReference type="Gene3D" id="3.40.190.10">
    <property type="entry name" value="Periplasmic binding protein-like II"/>
    <property type="match status" value="1"/>
</dbReference>
<dbReference type="AlphaFoldDB" id="A0A3G1KUN8"/>
<dbReference type="CDD" id="cd13639">
    <property type="entry name" value="PBP2_OpuAC_like"/>
    <property type="match status" value="1"/>
</dbReference>
<proteinExistence type="predicted"/>
<dbReference type="Pfam" id="PF04069">
    <property type="entry name" value="OpuAC"/>
    <property type="match status" value="1"/>
</dbReference>